<comment type="caution">
    <text evidence="1">The sequence shown here is derived from an EMBL/GenBank/DDBJ whole genome shotgun (WGS) entry which is preliminary data.</text>
</comment>
<dbReference type="EMBL" id="JAOZYB010000311">
    <property type="protein sequence ID" value="MEB3964421.1"/>
    <property type="molecule type" value="Genomic_DNA"/>
</dbReference>
<proteinExistence type="predicted"/>
<reference evidence="1 2" key="1">
    <citation type="submission" date="2022-10" db="EMBL/GenBank/DDBJ databases">
        <authorList>
            <person name="Xie J."/>
            <person name="Shen N."/>
        </authorList>
    </citation>
    <scope>NUCLEOTIDE SEQUENCE [LARGE SCALE GENOMIC DNA]</scope>
    <source>
        <strain evidence="1 2">DSM 41681</strain>
    </source>
</reference>
<evidence type="ECO:0000313" key="1">
    <source>
        <dbReference type="EMBL" id="MEB3964421.1"/>
    </source>
</evidence>
<name>A0ABU6CI63_9ACTN</name>
<organism evidence="1 2">
    <name type="scientific">Streptomyces kunmingensis</name>
    <dbReference type="NCBI Taxonomy" id="68225"/>
    <lineage>
        <taxon>Bacteria</taxon>
        <taxon>Bacillati</taxon>
        <taxon>Actinomycetota</taxon>
        <taxon>Actinomycetes</taxon>
        <taxon>Kitasatosporales</taxon>
        <taxon>Streptomycetaceae</taxon>
        <taxon>Streptomyces</taxon>
    </lineage>
</organism>
<dbReference type="Proteomes" id="UP001352223">
    <property type="component" value="Unassembled WGS sequence"/>
</dbReference>
<gene>
    <name evidence="1" type="ORF">OKJ48_29930</name>
</gene>
<protein>
    <submittedName>
        <fullName evidence="1">Uncharacterized protein</fullName>
    </submittedName>
</protein>
<sequence length="86" mass="9510">MTDQRPDPLVRVVERVIEEHLPGGTEGVDIGGLAHAVVRRVRQEQDLERLAGQDDKLAALLDERVADDKGRVDAYTHRAADDEGRA</sequence>
<dbReference type="RefSeq" id="WP_324772146.1">
    <property type="nucleotide sequence ID" value="NZ_BAAATS010000028.1"/>
</dbReference>
<evidence type="ECO:0000313" key="2">
    <source>
        <dbReference type="Proteomes" id="UP001352223"/>
    </source>
</evidence>
<keyword evidence="2" id="KW-1185">Reference proteome</keyword>
<accession>A0ABU6CI63</accession>